<feature type="transmembrane region" description="Helical" evidence="1">
    <location>
        <begin position="92"/>
        <end position="112"/>
    </location>
</feature>
<dbReference type="Pfam" id="PF07670">
    <property type="entry name" value="Gate"/>
    <property type="match status" value="1"/>
</dbReference>
<evidence type="ECO:0000313" key="4">
    <source>
        <dbReference type="Proteomes" id="UP000322976"/>
    </source>
</evidence>
<feature type="transmembrane region" description="Helical" evidence="1">
    <location>
        <begin position="60"/>
        <end position="80"/>
    </location>
</feature>
<evidence type="ECO:0000259" key="2">
    <source>
        <dbReference type="Pfam" id="PF07670"/>
    </source>
</evidence>
<evidence type="ECO:0000313" key="3">
    <source>
        <dbReference type="EMBL" id="TZE82612.1"/>
    </source>
</evidence>
<keyword evidence="4" id="KW-1185">Reference proteome</keyword>
<protein>
    <submittedName>
        <fullName evidence="3">Nucleoside recognition protein</fullName>
    </submittedName>
</protein>
<gene>
    <name evidence="3" type="ORF">FWJ32_04880</name>
</gene>
<proteinExistence type="predicted"/>
<keyword evidence="1" id="KW-0812">Transmembrane</keyword>
<feature type="transmembrane region" description="Helical" evidence="1">
    <location>
        <begin position="119"/>
        <end position="138"/>
    </location>
</feature>
<dbReference type="InterPro" id="IPR011642">
    <property type="entry name" value="Gate_dom"/>
</dbReference>
<feature type="transmembrane region" description="Helical" evidence="1">
    <location>
        <begin position="12"/>
        <end position="33"/>
    </location>
</feature>
<organism evidence="3 4">
    <name type="scientific">Calorimonas adulescens</name>
    <dbReference type="NCBI Taxonomy" id="2606906"/>
    <lineage>
        <taxon>Bacteria</taxon>
        <taxon>Bacillati</taxon>
        <taxon>Bacillota</taxon>
        <taxon>Clostridia</taxon>
        <taxon>Thermoanaerobacterales</taxon>
        <taxon>Thermoanaerobacteraceae</taxon>
        <taxon>Calorimonas</taxon>
    </lineage>
</organism>
<feature type="domain" description="Nucleoside transporter/FeoB GTPase Gate" evidence="2">
    <location>
        <begin position="17"/>
        <end position="106"/>
    </location>
</feature>
<sequence>MLQALYNGVYGGIMQVLKIAEVVIPLMIVMEILRDTKLMDKASDIFAPVVKKMGMSQQSAFPLIVGMVFGLSYSAGVIIQCSREGVISRKDFFLVCTFLVICHSVIEDTIILARLGANVFLLLIPRLVLAFLFTWFLSGRYNEKVIDRIP</sequence>
<accession>A0A5D8QDK8</accession>
<evidence type="ECO:0000256" key="1">
    <source>
        <dbReference type="SAM" id="Phobius"/>
    </source>
</evidence>
<keyword evidence="1" id="KW-1133">Transmembrane helix</keyword>
<name>A0A5D8QDK8_9THEO</name>
<dbReference type="AlphaFoldDB" id="A0A5D8QDK8"/>
<reference evidence="3 4" key="1">
    <citation type="submission" date="2019-08" db="EMBL/GenBank/DDBJ databases">
        <title>Calorimonas adulescens gen. nov., sp. nov., an anaerobic thermophilic bacterium from Sakhalin hot spring.</title>
        <authorList>
            <person name="Khomyakova M.A."/>
            <person name="Merkel A.Y."/>
            <person name="Novikov A."/>
            <person name="Bonch-Osmolovskaya E.A."/>
            <person name="Slobodkin A.I."/>
        </authorList>
    </citation>
    <scope>NUCLEOTIDE SEQUENCE [LARGE SCALE GENOMIC DNA]</scope>
    <source>
        <strain evidence="3 4">A05MB</strain>
    </source>
</reference>
<dbReference type="RefSeq" id="WP_149544852.1">
    <property type="nucleotide sequence ID" value="NZ_VTPS01000005.1"/>
</dbReference>
<dbReference type="Proteomes" id="UP000322976">
    <property type="component" value="Unassembled WGS sequence"/>
</dbReference>
<comment type="caution">
    <text evidence="3">The sequence shown here is derived from an EMBL/GenBank/DDBJ whole genome shotgun (WGS) entry which is preliminary data.</text>
</comment>
<dbReference type="EMBL" id="VTPS01000005">
    <property type="protein sequence ID" value="TZE82612.1"/>
    <property type="molecule type" value="Genomic_DNA"/>
</dbReference>
<keyword evidence="1" id="KW-0472">Membrane</keyword>